<dbReference type="PANTHER" id="PTHR43213">
    <property type="entry name" value="BIFUNCTIONAL DTTP/UTP PYROPHOSPHATASE/METHYLTRANSFERASE PROTEIN-RELATED"/>
    <property type="match status" value="1"/>
</dbReference>
<gene>
    <name evidence="3" type="ORF">BZA70DRAFT_271538</name>
</gene>
<protein>
    <submittedName>
        <fullName evidence="3">Septum formation protein Maf</fullName>
    </submittedName>
</protein>
<dbReference type="CDD" id="cd00555">
    <property type="entry name" value="Maf"/>
    <property type="match status" value="1"/>
</dbReference>
<name>A0ABR1FCF1_9ASCO</name>
<keyword evidence="4" id="KW-1185">Reference proteome</keyword>
<dbReference type="InterPro" id="IPR003697">
    <property type="entry name" value="Maf-like"/>
</dbReference>
<organism evidence="3 4">
    <name type="scientific">Myxozyma melibiosi</name>
    <dbReference type="NCBI Taxonomy" id="54550"/>
    <lineage>
        <taxon>Eukaryota</taxon>
        <taxon>Fungi</taxon>
        <taxon>Dikarya</taxon>
        <taxon>Ascomycota</taxon>
        <taxon>Saccharomycotina</taxon>
        <taxon>Lipomycetes</taxon>
        <taxon>Lipomycetales</taxon>
        <taxon>Lipomycetaceae</taxon>
        <taxon>Myxozyma</taxon>
    </lineage>
</organism>
<dbReference type="NCBIfam" id="TIGR00172">
    <property type="entry name" value="maf"/>
    <property type="match status" value="1"/>
</dbReference>
<evidence type="ECO:0000313" key="3">
    <source>
        <dbReference type="EMBL" id="KAK7207524.1"/>
    </source>
</evidence>
<evidence type="ECO:0000256" key="1">
    <source>
        <dbReference type="ARBA" id="ARBA00001968"/>
    </source>
</evidence>
<dbReference type="Gene3D" id="3.90.950.10">
    <property type="match status" value="1"/>
</dbReference>
<proteinExistence type="inferred from homology"/>
<dbReference type="PIRSF" id="PIRSF006305">
    <property type="entry name" value="Maf"/>
    <property type="match status" value="1"/>
</dbReference>
<dbReference type="EMBL" id="JBBJBU010000001">
    <property type="protein sequence ID" value="KAK7207524.1"/>
    <property type="molecule type" value="Genomic_DNA"/>
</dbReference>
<evidence type="ECO:0000313" key="4">
    <source>
        <dbReference type="Proteomes" id="UP001498771"/>
    </source>
</evidence>
<dbReference type="RefSeq" id="XP_064770557.1">
    <property type="nucleotide sequence ID" value="XM_064911497.1"/>
</dbReference>
<dbReference type="SUPFAM" id="SSF52972">
    <property type="entry name" value="ITPase-like"/>
    <property type="match status" value="1"/>
</dbReference>
<dbReference type="GeneID" id="90037009"/>
<dbReference type="PANTHER" id="PTHR43213:SF5">
    <property type="entry name" value="BIFUNCTIONAL DTTP_UTP PYROPHOSPHATASE_METHYLTRANSFERASE PROTEIN-RELATED"/>
    <property type="match status" value="1"/>
</dbReference>
<keyword evidence="2" id="KW-0378">Hydrolase</keyword>
<dbReference type="HAMAP" id="MF_00528">
    <property type="entry name" value="Maf"/>
    <property type="match status" value="1"/>
</dbReference>
<comment type="cofactor">
    <cofactor evidence="1">
        <name>a divalent metal cation</name>
        <dbReference type="ChEBI" id="CHEBI:60240"/>
    </cofactor>
</comment>
<accession>A0ABR1FCF1</accession>
<dbReference type="Proteomes" id="UP001498771">
    <property type="component" value="Unassembled WGS sequence"/>
</dbReference>
<dbReference type="Pfam" id="PF02545">
    <property type="entry name" value="Maf"/>
    <property type="match status" value="1"/>
</dbReference>
<comment type="caution">
    <text evidence="3">The sequence shown here is derived from an EMBL/GenBank/DDBJ whole genome shotgun (WGS) entry which is preliminary data.</text>
</comment>
<evidence type="ECO:0000256" key="2">
    <source>
        <dbReference type="ARBA" id="ARBA00022801"/>
    </source>
</evidence>
<reference evidence="3 4" key="1">
    <citation type="submission" date="2024-03" db="EMBL/GenBank/DDBJ databases">
        <title>Genome-scale model development and genomic sequencing of the oleaginous clade Lipomyces.</title>
        <authorList>
            <consortium name="Lawrence Berkeley National Laboratory"/>
            <person name="Czajka J.J."/>
            <person name="Han Y."/>
            <person name="Kim J."/>
            <person name="Mondo S.J."/>
            <person name="Hofstad B.A."/>
            <person name="Robles A."/>
            <person name="Haridas S."/>
            <person name="Riley R."/>
            <person name="LaButti K."/>
            <person name="Pangilinan J."/>
            <person name="Andreopoulos W."/>
            <person name="Lipzen A."/>
            <person name="Yan J."/>
            <person name="Wang M."/>
            <person name="Ng V."/>
            <person name="Grigoriev I.V."/>
            <person name="Spatafora J.W."/>
            <person name="Magnuson J.K."/>
            <person name="Baker S.E."/>
            <person name="Pomraning K.R."/>
        </authorList>
    </citation>
    <scope>NUCLEOTIDE SEQUENCE [LARGE SCALE GENOMIC DNA]</scope>
    <source>
        <strain evidence="3 4">Phaff 52-87</strain>
    </source>
</reference>
<dbReference type="InterPro" id="IPR029001">
    <property type="entry name" value="ITPase-like_fam"/>
</dbReference>
<sequence>MSEPPSYTDSIATKALNLPVFAHLKGKRVILASGSPRRKELLQQIGLTEFEVVKSDFAEDLDKKSMSVYEYVKETASQKAITVYQREIEAGQEPALVIAADTVILSKNMIVEKPKSSMDHFRMLQSLRDEKFPHRVFTAVACIAPLEQPVYPGYNLQSHTEETQVYFDKDVSDEFLSAYVADGEANDAAGGYCIQGKGALMIDQIVGDYNNVVGLPLKSLVKLIEKTIYPEDDDFEDGM</sequence>